<evidence type="ECO:0000259" key="1">
    <source>
        <dbReference type="PROSITE" id="PS50994"/>
    </source>
</evidence>
<dbReference type="GO" id="GO:0015074">
    <property type="term" value="P:DNA integration"/>
    <property type="evidence" value="ECO:0007669"/>
    <property type="project" value="InterPro"/>
</dbReference>
<dbReference type="PANTHER" id="PTHR37984">
    <property type="entry name" value="PROTEIN CBG26694"/>
    <property type="match status" value="1"/>
</dbReference>
<dbReference type="InterPro" id="IPR050951">
    <property type="entry name" value="Retrovirus_Pol_polyprotein"/>
</dbReference>
<gene>
    <name evidence="2" type="primary">pol</name>
    <name evidence="2" type="ORF">CR513_29851</name>
</gene>
<keyword evidence="3" id="KW-1185">Reference proteome</keyword>
<dbReference type="OrthoDB" id="7758825at2759"/>
<reference evidence="2" key="1">
    <citation type="submission" date="2018-05" db="EMBL/GenBank/DDBJ databases">
        <title>Draft genome of Mucuna pruriens seed.</title>
        <authorList>
            <person name="Nnadi N.E."/>
            <person name="Vos R."/>
            <person name="Hasami M.H."/>
            <person name="Devisetty U.K."/>
            <person name="Aguiy J.C."/>
        </authorList>
    </citation>
    <scope>NUCLEOTIDE SEQUENCE [LARGE SCALE GENOMIC DNA]</scope>
    <source>
        <strain evidence="2">JCA_2017</strain>
    </source>
</reference>
<dbReference type="PANTHER" id="PTHR37984:SF5">
    <property type="entry name" value="PROTEIN NYNRIN-LIKE"/>
    <property type="match status" value="1"/>
</dbReference>
<name>A0A371GE00_MUCPR</name>
<dbReference type="InterPro" id="IPR001584">
    <property type="entry name" value="Integrase_cat-core"/>
</dbReference>
<protein>
    <submittedName>
        <fullName evidence="2">Pol polyprotein</fullName>
    </submittedName>
</protein>
<dbReference type="SUPFAM" id="SSF53098">
    <property type="entry name" value="Ribonuclease H-like"/>
    <property type="match status" value="1"/>
</dbReference>
<dbReference type="InterPro" id="IPR012337">
    <property type="entry name" value="RNaseH-like_sf"/>
</dbReference>
<dbReference type="InterPro" id="IPR036397">
    <property type="entry name" value="RNaseH_sf"/>
</dbReference>
<organism evidence="2 3">
    <name type="scientific">Mucuna pruriens</name>
    <name type="common">Velvet bean</name>
    <name type="synonym">Dolichos pruriens</name>
    <dbReference type="NCBI Taxonomy" id="157652"/>
    <lineage>
        <taxon>Eukaryota</taxon>
        <taxon>Viridiplantae</taxon>
        <taxon>Streptophyta</taxon>
        <taxon>Embryophyta</taxon>
        <taxon>Tracheophyta</taxon>
        <taxon>Spermatophyta</taxon>
        <taxon>Magnoliopsida</taxon>
        <taxon>eudicotyledons</taxon>
        <taxon>Gunneridae</taxon>
        <taxon>Pentapetalae</taxon>
        <taxon>rosids</taxon>
        <taxon>fabids</taxon>
        <taxon>Fabales</taxon>
        <taxon>Fabaceae</taxon>
        <taxon>Papilionoideae</taxon>
        <taxon>50 kb inversion clade</taxon>
        <taxon>NPAAA clade</taxon>
        <taxon>indigoferoid/millettioid clade</taxon>
        <taxon>Phaseoleae</taxon>
        <taxon>Mucuna</taxon>
    </lineage>
</organism>
<comment type="caution">
    <text evidence="2">The sequence shown here is derived from an EMBL/GenBank/DDBJ whole genome shotgun (WGS) entry which is preliminary data.</text>
</comment>
<dbReference type="Gene3D" id="3.30.420.10">
    <property type="entry name" value="Ribonuclease H-like superfamily/Ribonuclease H"/>
    <property type="match status" value="1"/>
</dbReference>
<evidence type="ECO:0000313" key="3">
    <source>
        <dbReference type="Proteomes" id="UP000257109"/>
    </source>
</evidence>
<dbReference type="Pfam" id="PF00665">
    <property type="entry name" value="rve"/>
    <property type="match status" value="1"/>
</dbReference>
<feature type="non-terminal residue" evidence="2">
    <location>
        <position position="1"/>
    </location>
</feature>
<dbReference type="EMBL" id="QJKJ01005911">
    <property type="protein sequence ID" value="RDX88543.1"/>
    <property type="molecule type" value="Genomic_DNA"/>
</dbReference>
<evidence type="ECO:0000313" key="2">
    <source>
        <dbReference type="EMBL" id="RDX88543.1"/>
    </source>
</evidence>
<proteinExistence type="predicted"/>
<dbReference type="Proteomes" id="UP000257109">
    <property type="component" value="Unassembled WGS sequence"/>
</dbReference>
<sequence length="305" mass="35398">MESDCCQHMKRYLKCQIYANNIHVPSSALHNLTSPWPFSMLGLNMIGPTELKASNGHRFILMAINYFTKWVEAPSYTSITNHVVVKFIKRDIICRDGLPTHIITDNGTNLNNKAMIELCEQFKIKHHNSMPYHPKMNGAVEATNKNIKKIVQKMVVTCYPTPYTNIEHRCKLPQGQPLICWCMAQRRVIVKAELEDVEWVQSWRDQLNLIKEKRLMTLCHEQLYQKRIKRAFDKKVRPRSFKEGDLVLKKIPLNAKDSRGKWTPNYEGPYIVKRAFSRGALILADPEGHELIHSVNADIVKLFYP</sequence>
<feature type="domain" description="Integrase catalytic" evidence="1">
    <location>
        <begin position="33"/>
        <end position="154"/>
    </location>
</feature>
<dbReference type="GO" id="GO:0003676">
    <property type="term" value="F:nucleic acid binding"/>
    <property type="evidence" value="ECO:0007669"/>
    <property type="project" value="InterPro"/>
</dbReference>
<accession>A0A371GE00</accession>
<dbReference type="PROSITE" id="PS50994">
    <property type="entry name" value="INTEGRASE"/>
    <property type="match status" value="1"/>
</dbReference>
<dbReference type="AlphaFoldDB" id="A0A371GE00"/>